<feature type="compositionally biased region" description="Pro residues" evidence="2">
    <location>
        <begin position="39"/>
        <end position="55"/>
    </location>
</feature>
<feature type="compositionally biased region" description="Polar residues" evidence="2">
    <location>
        <begin position="163"/>
        <end position="185"/>
    </location>
</feature>
<comment type="similarity">
    <text evidence="1">Belongs to the apolipoprotein L family.</text>
</comment>
<dbReference type="AlphaFoldDB" id="A0A3Q1J385"/>
<feature type="region of interest" description="Disordered" evidence="2">
    <location>
        <begin position="1"/>
        <end position="270"/>
    </location>
</feature>
<feature type="compositionally biased region" description="Basic and acidic residues" evidence="2">
    <location>
        <begin position="215"/>
        <end position="224"/>
    </location>
</feature>
<feature type="compositionally biased region" description="Pro residues" evidence="2">
    <location>
        <begin position="66"/>
        <end position="87"/>
    </location>
</feature>
<feature type="region of interest" description="Disordered" evidence="2">
    <location>
        <begin position="282"/>
        <end position="304"/>
    </location>
</feature>
<sequence length="1227" mass="137843">MEACMIKPEVKKKPIKPKPPPKPAQIKRNDPERPEKPAPEVPPRPTHTPKPPPKPAQIKINDPETPEIPPPFIPPRPTDAPKPPPKPAQIKRSDPEGLKKAAPVLPPRPTDADPQSLNGDVSGSNDDHSEHSKQEKGGFFRFQIWKTSKAPGARTPGQDKELLQTQLSVSNGDLSENNNSKATESLDSELSDTTDNLSENKFHDGELTTSSEALSESKPKERGRIFSAIFKKSPKPAETTEPDENESPDTELLISDDLTENTQEKGGGLFSGLLKKTLKVSLDREAENEPLRSRDELSESNTSKEKNIFSNVFKSLQKPAKGSAEVKEQEVNCENQFSSSSENLNDTADEVKVKRRGLAGLFQRSASNDNLCDEESNTSEEKKLSGSWENLLGAAISKEKTARLTGIFKKSPKPAPRSITSESTSSDSLGNAAEEDLLADSEISVGDNLPDTSSQAKEKKVRFAGMFKKAVKTVQQQKSEDVEAPEEDELGHRRTIKRKRRVVSFRVKKTLPTMPKITVSSQTSDKLPVMEENVELHELNSPQESTIEVQPVEMAAYPTENNLLESDQENDELMEWWNSVKGWTEWNETSHFQEEDEEMAVEQAADRVYLAARLFVHLFNQRGASLQHRILELLSLADGADQFHKKTVSAAVGGGVASVAGSVATITGLILAPFTFGASVIVTAVGISVATAGGITSATANITDTVHSRMDRKKVEKMIQGYQEEIKDIRECLEFVQEGMDTLQEWDFEQYSQSAATKALNHSVKHVVREGGRAGKDLMINTTTLISTVQLLGATGGAVKAAQVISVTTGVMSGLFLALDVFFLAKDSHELRKGAKTQFAAKVREVCKELQDGLLELNKVKTQLQKTMDGIEVEEYEEEVMEIEEDLEWDPKKLAELEQELDLLEEKLDKKVEEEQKKSKEGEKENQKSKEKKKKSTKYGGDPQIMEKEKEGKKEKDEVEGKLKERPEEDKEMKTETSVKAAIEVLKEQVQKKGKKDKETKKQKEKCEHEKDKAKKDAGTKEKTRTEKKVDVKEQREQDDKSTKVDSERWKIERETQRREEMRGRKPDWKPVNTEKEEGSGRIWRKSSRSDSERGSKCELRESDKEKGNSSREMERLGGGATNGTESWRKTEEERAAEDRRAEMARSREQTEMNEGRDSREPERGDERRGSETESKRRQPERKEAEETEKGRRREDGESRRRHREREHTRRGRRPQSSALLGDGLYI</sequence>
<dbReference type="PANTHER" id="PTHR14096:SF34">
    <property type="entry name" value="APOLIPOPROTEIN L3-LIKE-RELATED"/>
    <property type="match status" value="1"/>
</dbReference>
<dbReference type="Pfam" id="PF05461">
    <property type="entry name" value="ApoL"/>
    <property type="match status" value="1"/>
</dbReference>
<evidence type="ECO:0000313" key="4">
    <source>
        <dbReference type="Proteomes" id="UP000265040"/>
    </source>
</evidence>
<feature type="region of interest" description="Disordered" evidence="2">
    <location>
        <begin position="403"/>
        <end position="460"/>
    </location>
</feature>
<feature type="compositionally biased region" description="Acidic residues" evidence="2">
    <location>
        <begin position="240"/>
        <end position="249"/>
    </location>
</feature>
<feature type="region of interest" description="Disordered" evidence="2">
    <location>
        <begin position="914"/>
        <end position="1227"/>
    </location>
</feature>
<reference evidence="3" key="3">
    <citation type="submission" date="2025-09" db="UniProtKB">
        <authorList>
            <consortium name="Ensembl"/>
        </authorList>
    </citation>
    <scope>IDENTIFICATION</scope>
</reference>
<feature type="compositionally biased region" description="Basic and acidic residues" evidence="2">
    <location>
        <begin position="985"/>
        <end position="1080"/>
    </location>
</feature>
<feature type="region of interest" description="Disordered" evidence="2">
    <location>
        <begin position="319"/>
        <end position="348"/>
    </location>
</feature>
<accession>A0A3Q1J385</accession>
<reference evidence="3" key="1">
    <citation type="submission" date="2021-04" db="EMBL/GenBank/DDBJ databases">
        <authorList>
            <consortium name="Wellcome Sanger Institute Data Sharing"/>
        </authorList>
    </citation>
    <scope>NUCLEOTIDE SEQUENCE [LARGE SCALE GENOMIC DNA]</scope>
</reference>
<keyword evidence="4" id="KW-1185">Reference proteome</keyword>
<dbReference type="GO" id="GO:0016020">
    <property type="term" value="C:membrane"/>
    <property type="evidence" value="ECO:0007669"/>
    <property type="project" value="TreeGrafter"/>
</dbReference>
<feature type="compositionally biased region" description="Basic and acidic residues" evidence="2">
    <location>
        <begin position="27"/>
        <end position="38"/>
    </location>
</feature>
<evidence type="ECO:0000313" key="3">
    <source>
        <dbReference type="Ensembl" id="ENSATEP00000025849.3"/>
    </source>
</evidence>
<dbReference type="GO" id="GO:0008289">
    <property type="term" value="F:lipid binding"/>
    <property type="evidence" value="ECO:0007669"/>
    <property type="project" value="InterPro"/>
</dbReference>
<dbReference type="Proteomes" id="UP000265040">
    <property type="component" value="Chromosome 17"/>
</dbReference>
<feature type="compositionally biased region" description="Basic and acidic residues" evidence="2">
    <location>
        <begin position="125"/>
        <end position="138"/>
    </location>
</feature>
<evidence type="ECO:0000256" key="1">
    <source>
        <dbReference type="ARBA" id="ARBA00010090"/>
    </source>
</evidence>
<feature type="compositionally biased region" description="Basic and acidic residues" evidence="2">
    <location>
        <begin position="914"/>
        <end position="929"/>
    </location>
</feature>
<dbReference type="GO" id="GO:0006869">
    <property type="term" value="P:lipid transport"/>
    <property type="evidence" value="ECO:0007669"/>
    <property type="project" value="InterPro"/>
</dbReference>
<dbReference type="InParanoid" id="A0A3Q1J385"/>
<feature type="compositionally biased region" description="Basic and acidic residues" evidence="2">
    <location>
        <begin position="1088"/>
        <end position="1116"/>
    </location>
</feature>
<dbReference type="RefSeq" id="XP_026230110.1">
    <property type="nucleotide sequence ID" value="XM_026374325.1"/>
</dbReference>
<dbReference type="GO" id="GO:0005576">
    <property type="term" value="C:extracellular region"/>
    <property type="evidence" value="ECO:0007669"/>
    <property type="project" value="InterPro"/>
</dbReference>
<dbReference type="GeneTree" id="ENSGT01030000234599"/>
<feature type="compositionally biased region" description="Basic residues" evidence="2">
    <location>
        <begin position="1200"/>
        <end position="1214"/>
    </location>
</feature>
<feature type="compositionally biased region" description="Basic and acidic residues" evidence="2">
    <location>
        <begin position="945"/>
        <end position="977"/>
    </location>
</feature>
<name>A0A3Q1J385_ANATE</name>
<feature type="region of interest" description="Disordered" evidence="2">
    <location>
        <begin position="364"/>
        <end position="386"/>
    </location>
</feature>
<feature type="compositionally biased region" description="Polar residues" evidence="2">
    <location>
        <begin position="113"/>
        <end position="124"/>
    </location>
</feature>
<dbReference type="GO" id="GO:0042157">
    <property type="term" value="P:lipoprotein metabolic process"/>
    <property type="evidence" value="ECO:0007669"/>
    <property type="project" value="InterPro"/>
</dbReference>
<dbReference type="InterPro" id="IPR008405">
    <property type="entry name" value="ApoL"/>
</dbReference>
<dbReference type="PANTHER" id="PTHR14096">
    <property type="entry name" value="APOLIPOPROTEIN L"/>
    <property type="match status" value="1"/>
</dbReference>
<feature type="compositionally biased region" description="Low complexity" evidence="2">
    <location>
        <begin position="418"/>
        <end position="428"/>
    </location>
</feature>
<feature type="compositionally biased region" description="Polar residues" evidence="2">
    <location>
        <begin position="332"/>
        <end position="346"/>
    </location>
</feature>
<dbReference type="Ensembl" id="ENSATET00000026268.3">
    <property type="protein sequence ID" value="ENSATEP00000025849.3"/>
    <property type="gene ID" value="ENSATEG00000031225.1"/>
</dbReference>
<dbReference type="GeneID" id="113171725"/>
<protein>
    <submittedName>
        <fullName evidence="3">Uncharacterized protein</fullName>
    </submittedName>
</protein>
<reference evidence="3" key="2">
    <citation type="submission" date="2025-08" db="UniProtKB">
        <authorList>
            <consortium name="Ensembl"/>
        </authorList>
    </citation>
    <scope>IDENTIFICATION</scope>
</reference>
<organism evidence="3 4">
    <name type="scientific">Anabas testudineus</name>
    <name type="common">Climbing perch</name>
    <name type="synonym">Anthias testudineus</name>
    <dbReference type="NCBI Taxonomy" id="64144"/>
    <lineage>
        <taxon>Eukaryota</taxon>
        <taxon>Metazoa</taxon>
        <taxon>Chordata</taxon>
        <taxon>Craniata</taxon>
        <taxon>Vertebrata</taxon>
        <taxon>Euteleostomi</taxon>
        <taxon>Actinopterygii</taxon>
        <taxon>Neopterygii</taxon>
        <taxon>Teleostei</taxon>
        <taxon>Neoteleostei</taxon>
        <taxon>Acanthomorphata</taxon>
        <taxon>Anabantaria</taxon>
        <taxon>Anabantiformes</taxon>
        <taxon>Anabantoidei</taxon>
        <taxon>Anabantidae</taxon>
        <taxon>Anabas</taxon>
    </lineage>
</organism>
<feature type="compositionally biased region" description="Basic and acidic residues" evidence="2">
    <location>
        <begin position="1127"/>
        <end position="1199"/>
    </location>
</feature>
<proteinExistence type="inferred from homology"/>
<evidence type="ECO:0000256" key="2">
    <source>
        <dbReference type="SAM" id="MobiDB-lite"/>
    </source>
</evidence>